<dbReference type="RefSeq" id="WP_184787225.1">
    <property type="nucleotide sequence ID" value="NZ_BONT01000045.1"/>
</dbReference>
<dbReference type="Proteomes" id="UP000548476">
    <property type="component" value="Unassembled WGS sequence"/>
</dbReference>
<comment type="caution">
    <text evidence="2">The sequence shown here is derived from an EMBL/GenBank/DDBJ whole genome shotgun (WGS) entry which is preliminary data.</text>
</comment>
<keyword evidence="3" id="KW-1185">Reference proteome</keyword>
<evidence type="ECO:0000313" key="3">
    <source>
        <dbReference type="Proteomes" id="UP000548476"/>
    </source>
</evidence>
<gene>
    <name evidence="2" type="ORF">HNR73_002214</name>
</gene>
<dbReference type="Pfam" id="PF12697">
    <property type="entry name" value="Abhydrolase_6"/>
    <property type="match status" value="1"/>
</dbReference>
<feature type="domain" description="AB hydrolase-1" evidence="1">
    <location>
        <begin position="28"/>
        <end position="257"/>
    </location>
</feature>
<dbReference type="PANTHER" id="PTHR43798:SF33">
    <property type="entry name" value="HYDROLASE, PUTATIVE (AFU_ORTHOLOGUE AFUA_2G14860)-RELATED"/>
    <property type="match status" value="1"/>
</dbReference>
<dbReference type="SUPFAM" id="SSF53474">
    <property type="entry name" value="alpha/beta-Hydrolases"/>
    <property type="match status" value="1"/>
</dbReference>
<proteinExistence type="predicted"/>
<dbReference type="Gene3D" id="3.40.50.1820">
    <property type="entry name" value="alpha/beta hydrolase"/>
    <property type="match status" value="1"/>
</dbReference>
<dbReference type="InterPro" id="IPR050266">
    <property type="entry name" value="AB_hydrolase_sf"/>
</dbReference>
<dbReference type="AlphaFoldDB" id="A0A841FEU6"/>
<dbReference type="EMBL" id="JACHGT010000004">
    <property type="protein sequence ID" value="MBB6034364.1"/>
    <property type="molecule type" value="Genomic_DNA"/>
</dbReference>
<evidence type="ECO:0000313" key="2">
    <source>
        <dbReference type="EMBL" id="MBB6034364.1"/>
    </source>
</evidence>
<organism evidence="2 3">
    <name type="scientific">Phytomonospora endophytica</name>
    <dbReference type="NCBI Taxonomy" id="714109"/>
    <lineage>
        <taxon>Bacteria</taxon>
        <taxon>Bacillati</taxon>
        <taxon>Actinomycetota</taxon>
        <taxon>Actinomycetes</taxon>
        <taxon>Micromonosporales</taxon>
        <taxon>Micromonosporaceae</taxon>
        <taxon>Phytomonospora</taxon>
    </lineage>
</organism>
<protein>
    <submittedName>
        <fullName evidence="2">Pimeloyl-ACP methyl ester carboxylesterase</fullName>
    </submittedName>
</protein>
<dbReference type="GO" id="GO:0003824">
    <property type="term" value="F:catalytic activity"/>
    <property type="evidence" value="ECO:0007669"/>
    <property type="project" value="UniProtKB-ARBA"/>
</dbReference>
<reference evidence="2 3" key="1">
    <citation type="submission" date="2020-08" db="EMBL/GenBank/DDBJ databases">
        <title>Genomic Encyclopedia of Type Strains, Phase IV (KMG-IV): sequencing the most valuable type-strain genomes for metagenomic binning, comparative biology and taxonomic classification.</title>
        <authorList>
            <person name="Goeker M."/>
        </authorList>
    </citation>
    <scope>NUCLEOTIDE SEQUENCE [LARGE SCALE GENOMIC DNA]</scope>
    <source>
        <strain evidence="2 3">YIM 65646</strain>
    </source>
</reference>
<dbReference type="PRINTS" id="PR00111">
    <property type="entry name" value="ABHYDROLASE"/>
</dbReference>
<name>A0A841FEU6_9ACTN</name>
<dbReference type="PANTHER" id="PTHR43798">
    <property type="entry name" value="MONOACYLGLYCEROL LIPASE"/>
    <property type="match status" value="1"/>
</dbReference>
<accession>A0A841FEU6</accession>
<evidence type="ECO:0000259" key="1">
    <source>
        <dbReference type="Pfam" id="PF12697"/>
    </source>
</evidence>
<dbReference type="InterPro" id="IPR029058">
    <property type="entry name" value="AB_hydrolase_fold"/>
</dbReference>
<sequence length="271" mass="28563">MAGSTALIPLDGGDVHVRQDGPPEAPAVLLVHGSASSVHSWDPLVPPLAEFHRVIRLDLLGHGRSAKPADGDYSIPAQALRAAAVLDRLGVERAVVVGHSTGGLVATALAENRPALVRALALVNTGPELAASTAPAIGIEAEQWPHLTDARLRGAMTSAFGRDDFRAPQIMVDDLRLLTFHAFTATLRAARDYLGERPIPERLTAVGRPLLVLFGEDDRRWRSSSAGAYRAVPGARVEMLPGVGHSPMIEDPPGTAALLLPYLAQHTGGTA</sequence>
<dbReference type="InterPro" id="IPR000073">
    <property type="entry name" value="AB_hydrolase_1"/>
</dbReference>
<dbReference type="GO" id="GO:0016020">
    <property type="term" value="C:membrane"/>
    <property type="evidence" value="ECO:0007669"/>
    <property type="project" value="TreeGrafter"/>
</dbReference>